<name>A0AAF5PJC1_WUCBA</name>
<dbReference type="Proteomes" id="UP000093561">
    <property type="component" value="Unassembled WGS sequence"/>
</dbReference>
<feature type="transmembrane region" description="Helical" evidence="1">
    <location>
        <begin position="34"/>
        <end position="51"/>
    </location>
</feature>
<keyword evidence="1" id="KW-1133">Transmembrane helix</keyword>
<organism evidence="2 3">
    <name type="scientific">Wuchereria bancrofti</name>
    <dbReference type="NCBI Taxonomy" id="6293"/>
    <lineage>
        <taxon>Eukaryota</taxon>
        <taxon>Metazoa</taxon>
        <taxon>Ecdysozoa</taxon>
        <taxon>Nematoda</taxon>
        <taxon>Chromadorea</taxon>
        <taxon>Rhabditida</taxon>
        <taxon>Spirurina</taxon>
        <taxon>Spiruromorpha</taxon>
        <taxon>Filarioidea</taxon>
        <taxon>Onchocercidae</taxon>
        <taxon>Wuchereria</taxon>
    </lineage>
</organism>
<dbReference type="AlphaFoldDB" id="A0AAF5PJC1"/>
<keyword evidence="1" id="KW-0472">Membrane</keyword>
<reference evidence="2" key="1">
    <citation type="submission" date="2015-03" db="EMBL/GenBank/DDBJ databases">
        <title>Wuchereria bancrofti Genome Sequencing Papua New Guinea Strain.</title>
        <authorList>
            <person name="Small S.T."/>
            <person name="Serre D."/>
            <person name="Zimmerman P.A."/>
        </authorList>
    </citation>
    <scope>NUCLEOTIDE SEQUENCE [LARGE SCALE GENOMIC DNA]</scope>
    <source>
        <strain evidence="2">pt0022</strain>
    </source>
</reference>
<evidence type="ECO:0000256" key="1">
    <source>
        <dbReference type="SAM" id="Phobius"/>
    </source>
</evidence>
<sequence length="125" mass="14481">MTPPTSLPRTSRHRAAQEVRTVTRMERFVKYCPVYTLLLHFSVCTFINAWLRLIHVIAFTLTSECTPNTIIMPLHLSPVQVFATPHDIHWSVIIRLVKTLDSKAIQRILTLVKKKILTSFTNDQR</sequence>
<evidence type="ECO:0000313" key="2">
    <source>
        <dbReference type="Proteomes" id="UP000093561"/>
    </source>
</evidence>
<accession>A0AAF5PJC1</accession>
<reference evidence="2" key="2">
    <citation type="journal article" date="2016" name="Mol. Ecol.">
        <title>Population genomics of the filarial nematode parasite Wuchereria bancrofti from mosquitoes.</title>
        <authorList>
            <person name="Small S.T."/>
            <person name="Reimer L.J."/>
            <person name="Tisch D.J."/>
            <person name="King C.L."/>
            <person name="Christensen B.M."/>
            <person name="Siba P.M."/>
            <person name="Kazura J.W."/>
            <person name="Serre D."/>
            <person name="Zimmerman P.A."/>
        </authorList>
    </citation>
    <scope>NUCLEOTIDE SEQUENCE</scope>
    <source>
        <strain evidence="2">pt0022</strain>
    </source>
</reference>
<keyword evidence="1" id="KW-0812">Transmembrane</keyword>
<dbReference type="WBParaSite" id="mrna-Wban_01519">
    <property type="protein sequence ID" value="mrna-Wban_01519"/>
    <property type="gene ID" value="Wban_01519"/>
</dbReference>
<evidence type="ECO:0000313" key="3">
    <source>
        <dbReference type="WBParaSite" id="mrna-Wban_01519"/>
    </source>
</evidence>
<protein>
    <submittedName>
        <fullName evidence="3">Uncharacterized protein</fullName>
    </submittedName>
</protein>
<proteinExistence type="predicted"/>
<reference evidence="3" key="3">
    <citation type="submission" date="2024-02" db="UniProtKB">
        <authorList>
            <consortium name="WormBaseParasite"/>
        </authorList>
    </citation>
    <scope>IDENTIFICATION</scope>
    <source>
        <strain evidence="3">pt0022</strain>
    </source>
</reference>